<keyword evidence="4" id="KW-1071">Ligand-gated ion channel</keyword>
<dbReference type="Gene3D" id="2.60.120.10">
    <property type="entry name" value="Jelly Rolls"/>
    <property type="match status" value="1"/>
</dbReference>
<dbReference type="InterPro" id="IPR000595">
    <property type="entry name" value="cNMP-bd_dom"/>
</dbReference>
<evidence type="ECO:0000256" key="2">
    <source>
        <dbReference type="ARBA" id="ARBA00022860"/>
    </source>
</evidence>
<gene>
    <name evidence="8" type="ORF">EZV62_006106</name>
</gene>
<keyword evidence="6" id="KW-0472">Membrane</keyword>
<keyword evidence="5" id="KW-0407">Ion channel</keyword>
<evidence type="ECO:0000256" key="6">
    <source>
        <dbReference type="SAM" id="Phobius"/>
    </source>
</evidence>
<dbReference type="OrthoDB" id="1585300at2759"/>
<evidence type="ECO:0000313" key="8">
    <source>
        <dbReference type="EMBL" id="TXG71171.1"/>
    </source>
</evidence>
<dbReference type="GO" id="GO:0030553">
    <property type="term" value="F:cGMP binding"/>
    <property type="evidence" value="ECO:0007669"/>
    <property type="project" value="UniProtKB-KW"/>
</dbReference>
<dbReference type="InterPro" id="IPR018490">
    <property type="entry name" value="cNMP-bd_dom_sf"/>
</dbReference>
<evidence type="ECO:0000313" key="9">
    <source>
        <dbReference type="Proteomes" id="UP000323000"/>
    </source>
</evidence>
<organism evidence="8 9">
    <name type="scientific">Acer yangbiense</name>
    <dbReference type="NCBI Taxonomy" id="1000413"/>
    <lineage>
        <taxon>Eukaryota</taxon>
        <taxon>Viridiplantae</taxon>
        <taxon>Streptophyta</taxon>
        <taxon>Embryophyta</taxon>
        <taxon>Tracheophyta</taxon>
        <taxon>Spermatophyta</taxon>
        <taxon>Magnoliopsida</taxon>
        <taxon>eudicotyledons</taxon>
        <taxon>Gunneridae</taxon>
        <taxon>Pentapetalae</taxon>
        <taxon>rosids</taxon>
        <taxon>malvids</taxon>
        <taxon>Sapindales</taxon>
        <taxon>Sapindaceae</taxon>
        <taxon>Hippocastanoideae</taxon>
        <taxon>Acereae</taxon>
        <taxon>Acer</taxon>
    </lineage>
</organism>
<evidence type="ECO:0000256" key="5">
    <source>
        <dbReference type="ARBA" id="ARBA00023303"/>
    </source>
</evidence>
<dbReference type="EMBL" id="VAHF01000002">
    <property type="protein sequence ID" value="TXG71171.1"/>
    <property type="molecule type" value="Genomic_DNA"/>
</dbReference>
<keyword evidence="6" id="KW-1133">Transmembrane helix</keyword>
<dbReference type="PANTHER" id="PTHR45651">
    <property type="entry name" value="CYCLIC NUCLEOTIDE-GATED ION CHANNEL 15-RELATED-RELATED"/>
    <property type="match status" value="1"/>
</dbReference>
<dbReference type="CDD" id="cd00038">
    <property type="entry name" value="CAP_ED"/>
    <property type="match status" value="1"/>
</dbReference>
<feature type="transmembrane region" description="Helical" evidence="6">
    <location>
        <begin position="98"/>
        <end position="120"/>
    </location>
</feature>
<keyword evidence="2" id="KW-0112">Calmodulin-binding</keyword>
<keyword evidence="4" id="KW-0813">Transport</keyword>
<accession>A0A5C7IPG7</accession>
<comment type="caution">
    <text evidence="8">The sequence shown here is derived from an EMBL/GenBank/DDBJ whole genome shotgun (WGS) entry which is preliminary data.</text>
</comment>
<keyword evidence="1" id="KW-0140">cGMP</keyword>
<keyword evidence="3" id="KW-0547">Nucleotide-binding</keyword>
<feature type="domain" description="Cyclic nucleotide-binding" evidence="7">
    <location>
        <begin position="319"/>
        <end position="359"/>
    </location>
</feature>
<dbReference type="InterPro" id="IPR014710">
    <property type="entry name" value="RmlC-like_jellyroll"/>
</dbReference>
<dbReference type="PROSITE" id="PS50042">
    <property type="entry name" value="CNMP_BINDING_3"/>
    <property type="match status" value="1"/>
</dbReference>
<evidence type="ECO:0000259" key="7">
    <source>
        <dbReference type="PROSITE" id="PS50042"/>
    </source>
</evidence>
<sequence length="446" mass="52127">MFFIWCKRSKLNNLCNLIRSQAALSLKEGNRRRYCEEITVKDGSCISYVKKILKPLPRNTRDCITFVLWIISISLDPFICYVPSILDEEKLLKINSSLLIGIWVLYWSLLVYRISISFHFKKEKEKKRFSIYLCEKRRKWQVFNLAESIALLFSNVLLYSLILIPEMEISAPVFSVVLGIFLAVYLVRIIGIYRLFTEVVTRSTSSKLAEAPIIKIVFNLLLFLYGGHNLIKSAIDERTEEKRRKEHQEIKLRQQQLQQWILFGKLSENLQKIIKECQQYSCQQTGVVDVENLFINLPKDVENNIKRELCLEPIKKVERFRRLSDTSLLHLCDCVKPVVYAERTHIVREGDPINEMFVLHGMLWNFSSASSTNNVPPLDRRKEFLKDGDFWREELVNWVQDESSSSSSNKLISQTTIQALTKVEAFVLRVDVLKNLYNEKAKILQS</sequence>
<dbReference type="AlphaFoldDB" id="A0A5C7IPG7"/>
<feature type="transmembrane region" description="Helical" evidence="6">
    <location>
        <begin position="174"/>
        <end position="196"/>
    </location>
</feature>
<feature type="transmembrane region" description="Helical" evidence="6">
    <location>
        <begin position="208"/>
        <end position="227"/>
    </location>
</feature>
<dbReference type="GO" id="GO:0030552">
    <property type="term" value="F:cAMP binding"/>
    <property type="evidence" value="ECO:0007669"/>
    <property type="project" value="UniProtKB-KW"/>
</dbReference>
<dbReference type="GO" id="GO:0016020">
    <property type="term" value="C:membrane"/>
    <property type="evidence" value="ECO:0007669"/>
    <property type="project" value="UniProtKB-SubCell"/>
</dbReference>
<reference evidence="9" key="1">
    <citation type="journal article" date="2019" name="Gigascience">
        <title>De novo genome assembly of the endangered Acer yangbiense, a plant species with extremely small populations endemic to Yunnan Province, China.</title>
        <authorList>
            <person name="Yang J."/>
            <person name="Wariss H.M."/>
            <person name="Tao L."/>
            <person name="Zhang R."/>
            <person name="Yun Q."/>
            <person name="Hollingsworth P."/>
            <person name="Dao Z."/>
            <person name="Luo G."/>
            <person name="Guo H."/>
            <person name="Ma Y."/>
            <person name="Sun W."/>
        </authorList>
    </citation>
    <scope>NUCLEOTIDE SEQUENCE [LARGE SCALE GENOMIC DNA]</scope>
    <source>
        <strain evidence="9">cv. Malutang</strain>
    </source>
</reference>
<evidence type="ECO:0000256" key="4">
    <source>
        <dbReference type="ARBA" id="ARBA00023286"/>
    </source>
</evidence>
<dbReference type="PANTHER" id="PTHR45651:SF5">
    <property type="entry name" value="CYCLIC NUCLEOTIDE-GATED ION CHANNEL 1"/>
    <property type="match status" value="1"/>
</dbReference>
<dbReference type="SUPFAM" id="SSF51206">
    <property type="entry name" value="cAMP-binding domain-like"/>
    <property type="match status" value="1"/>
</dbReference>
<keyword evidence="9" id="KW-1185">Reference proteome</keyword>
<feature type="transmembrane region" description="Helical" evidence="6">
    <location>
        <begin position="63"/>
        <end position="86"/>
    </location>
</feature>
<keyword evidence="6" id="KW-0812">Transmembrane</keyword>
<name>A0A5C7IPG7_9ROSI</name>
<proteinExistence type="predicted"/>
<evidence type="ECO:0000256" key="1">
    <source>
        <dbReference type="ARBA" id="ARBA00022535"/>
    </source>
</evidence>
<keyword evidence="3" id="KW-0142">cGMP-binding</keyword>
<dbReference type="GO" id="GO:0005516">
    <property type="term" value="F:calmodulin binding"/>
    <property type="evidence" value="ECO:0007669"/>
    <property type="project" value="UniProtKB-KW"/>
</dbReference>
<keyword evidence="4" id="KW-0406">Ion transport</keyword>
<dbReference type="GO" id="GO:0034220">
    <property type="term" value="P:monoatomic ion transmembrane transport"/>
    <property type="evidence" value="ECO:0007669"/>
    <property type="project" value="UniProtKB-KW"/>
</dbReference>
<dbReference type="Proteomes" id="UP000323000">
    <property type="component" value="Chromosome 2"/>
</dbReference>
<feature type="transmembrane region" description="Helical" evidence="6">
    <location>
        <begin position="141"/>
        <end position="162"/>
    </location>
</feature>
<protein>
    <recommendedName>
        <fullName evidence="7">Cyclic nucleotide-binding domain-containing protein</fullName>
    </recommendedName>
</protein>
<evidence type="ECO:0000256" key="3">
    <source>
        <dbReference type="ARBA" id="ARBA00022992"/>
    </source>
</evidence>